<organism evidence="3 5">
    <name type="scientific">Dracunculus medinensis</name>
    <name type="common">Guinea worm</name>
    <dbReference type="NCBI Taxonomy" id="318479"/>
    <lineage>
        <taxon>Eukaryota</taxon>
        <taxon>Metazoa</taxon>
        <taxon>Ecdysozoa</taxon>
        <taxon>Nematoda</taxon>
        <taxon>Chromadorea</taxon>
        <taxon>Rhabditida</taxon>
        <taxon>Spirurina</taxon>
        <taxon>Dracunculoidea</taxon>
        <taxon>Dracunculidae</taxon>
        <taxon>Dracunculus</taxon>
    </lineage>
</organism>
<evidence type="ECO:0000313" key="3">
    <source>
        <dbReference type="Proteomes" id="UP000038040"/>
    </source>
</evidence>
<dbReference type="InterPro" id="IPR036412">
    <property type="entry name" value="HAD-like_sf"/>
</dbReference>
<dbReference type="OrthoDB" id="4567at2759"/>
<dbReference type="AlphaFoldDB" id="A0A0N4UNP6"/>
<dbReference type="SMART" id="SM00775">
    <property type="entry name" value="LNS2"/>
    <property type="match status" value="1"/>
</dbReference>
<reference evidence="2 4" key="2">
    <citation type="submission" date="2018-11" db="EMBL/GenBank/DDBJ databases">
        <authorList>
            <consortium name="Pathogen Informatics"/>
        </authorList>
    </citation>
    <scope>NUCLEOTIDE SEQUENCE [LARGE SCALE GENOMIC DNA]</scope>
</reference>
<reference evidence="5" key="1">
    <citation type="submission" date="2017-02" db="UniProtKB">
        <authorList>
            <consortium name="WormBaseParasite"/>
        </authorList>
    </citation>
    <scope>IDENTIFICATION</scope>
</reference>
<feature type="domain" description="LNS2/PITP" evidence="1">
    <location>
        <begin position="6"/>
        <end position="161"/>
    </location>
</feature>
<gene>
    <name evidence="2" type="ORF">DME_LOCUS10687</name>
</gene>
<dbReference type="GO" id="GO:0019432">
    <property type="term" value="P:triglyceride biosynthetic process"/>
    <property type="evidence" value="ECO:0007669"/>
    <property type="project" value="TreeGrafter"/>
</dbReference>
<dbReference type="GO" id="GO:0032869">
    <property type="term" value="P:cellular response to insulin stimulus"/>
    <property type="evidence" value="ECO:0007669"/>
    <property type="project" value="TreeGrafter"/>
</dbReference>
<protein>
    <submittedName>
        <fullName evidence="5">LNS2 domain-containing protein</fullName>
    </submittedName>
</protein>
<proteinExistence type="predicted"/>
<dbReference type="Proteomes" id="UP000274756">
    <property type="component" value="Unassembled WGS sequence"/>
</dbReference>
<dbReference type="InterPro" id="IPR031315">
    <property type="entry name" value="LNS2/PITP"/>
</dbReference>
<sequence>MWSEKIVISDIDGTITRSDVLGHVIPAIGGQWAHAGVAELYTRIKDNGYNMVYLSSRAIGQSHYTKKYLQSIAQDSKVLPDGPLLLSPTSILVAFRREVIDRKPEEFKIAALTDLKKCFPLKEPFYAGFGNRETDVVSYRAVGVPPEKILIIDKYGRVRRADKIGFEASYMSIAADSVDYMFPPLSPKTSPASSKNIAMSQKFIHLKSMSFTKPEKFSNFTFWRVQTGGFIQLDDKDLTEYENKRKNLGEKRKKSKK</sequence>
<dbReference type="Pfam" id="PF08235">
    <property type="entry name" value="LNS2"/>
    <property type="match status" value="1"/>
</dbReference>
<evidence type="ECO:0000259" key="1">
    <source>
        <dbReference type="SMART" id="SM00775"/>
    </source>
</evidence>
<dbReference type="GO" id="GO:0008195">
    <property type="term" value="F:phosphatidate phosphatase activity"/>
    <property type="evidence" value="ECO:0007669"/>
    <property type="project" value="TreeGrafter"/>
</dbReference>
<dbReference type="InterPro" id="IPR013209">
    <property type="entry name" value="LNS2"/>
</dbReference>
<dbReference type="GO" id="GO:0003713">
    <property type="term" value="F:transcription coactivator activity"/>
    <property type="evidence" value="ECO:0007669"/>
    <property type="project" value="TreeGrafter"/>
</dbReference>
<dbReference type="GO" id="GO:0009062">
    <property type="term" value="P:fatty acid catabolic process"/>
    <property type="evidence" value="ECO:0007669"/>
    <property type="project" value="TreeGrafter"/>
</dbReference>
<dbReference type="InterPro" id="IPR026058">
    <property type="entry name" value="LIPIN"/>
</dbReference>
<evidence type="ECO:0000313" key="2">
    <source>
        <dbReference type="EMBL" id="VDN60714.1"/>
    </source>
</evidence>
<dbReference type="PANTHER" id="PTHR12181:SF12">
    <property type="entry name" value="PHOSPHATIDATE PHOSPHATASE"/>
    <property type="match status" value="1"/>
</dbReference>
<dbReference type="GO" id="GO:0045944">
    <property type="term" value="P:positive regulation of transcription by RNA polymerase II"/>
    <property type="evidence" value="ECO:0007669"/>
    <property type="project" value="TreeGrafter"/>
</dbReference>
<accession>A0A0N4UNP6</accession>
<dbReference type="GO" id="GO:0005634">
    <property type="term" value="C:nucleus"/>
    <property type="evidence" value="ECO:0007669"/>
    <property type="project" value="TreeGrafter"/>
</dbReference>
<dbReference type="STRING" id="318479.A0A0N4UNP6"/>
<dbReference type="EMBL" id="UYYG01001236">
    <property type="protein sequence ID" value="VDN60714.1"/>
    <property type="molecule type" value="Genomic_DNA"/>
</dbReference>
<evidence type="ECO:0000313" key="5">
    <source>
        <dbReference type="WBParaSite" id="DME_0000954001-mRNA-1"/>
    </source>
</evidence>
<keyword evidence="4" id="KW-1185">Reference proteome</keyword>
<dbReference type="WBParaSite" id="DME_0000954001-mRNA-1">
    <property type="protein sequence ID" value="DME_0000954001-mRNA-1"/>
    <property type="gene ID" value="DME_0000954001"/>
</dbReference>
<name>A0A0N4UNP6_DRAME</name>
<dbReference type="Proteomes" id="UP000038040">
    <property type="component" value="Unplaced"/>
</dbReference>
<dbReference type="SUPFAM" id="SSF56784">
    <property type="entry name" value="HAD-like"/>
    <property type="match status" value="1"/>
</dbReference>
<dbReference type="PANTHER" id="PTHR12181">
    <property type="entry name" value="LIPIN"/>
    <property type="match status" value="1"/>
</dbReference>
<evidence type="ECO:0000313" key="4">
    <source>
        <dbReference type="Proteomes" id="UP000274756"/>
    </source>
</evidence>